<reference evidence="2" key="1">
    <citation type="journal article" date="2020" name="Nat. Commun.">
        <title>Genome sequence of the cluster root forming white lupin.</title>
        <authorList>
            <person name="Hufnagel B."/>
            <person name="Marques A."/>
            <person name="Soriano A."/>
            <person name="Marques L."/>
            <person name="Divol F."/>
            <person name="Doumas P."/>
            <person name="Sallet E."/>
            <person name="Mancinotti D."/>
            <person name="Carrere S."/>
            <person name="Marande W."/>
            <person name="Arribat S."/>
            <person name="Keller J."/>
            <person name="Huneau C."/>
            <person name="Blein T."/>
            <person name="Aime D."/>
            <person name="Laguerre M."/>
            <person name="Taylor J."/>
            <person name="Schubert V."/>
            <person name="Nelson M."/>
            <person name="Geu-Flores F."/>
            <person name="Crespi M."/>
            <person name="Gallardo-Guerrero K."/>
            <person name="Delaux P.-M."/>
            <person name="Salse J."/>
            <person name="Berges H."/>
            <person name="Guyot R."/>
            <person name="Gouzy J."/>
            <person name="Peret B."/>
        </authorList>
    </citation>
    <scope>NUCLEOTIDE SEQUENCE [LARGE SCALE GENOMIC DNA]</scope>
    <source>
        <strain evidence="2">cv. Amiga</strain>
    </source>
</reference>
<dbReference type="Proteomes" id="UP000447434">
    <property type="component" value="Chromosome 8"/>
</dbReference>
<dbReference type="EMBL" id="WOCE01000008">
    <property type="protein sequence ID" value="KAE9609464.1"/>
    <property type="molecule type" value="Genomic_DNA"/>
</dbReference>
<comment type="caution">
    <text evidence="1">The sequence shown here is derived from an EMBL/GenBank/DDBJ whole genome shotgun (WGS) entry which is preliminary data.</text>
</comment>
<sequence length="47" mass="5355">MMVRGRKMIAVVYGAQGEGCIIFYGCIWRRLLFGAYHQTCQVRTLGT</sequence>
<name>A0A6A4Q7Y1_LUPAL</name>
<accession>A0A6A4Q7Y1</accession>
<evidence type="ECO:0000313" key="2">
    <source>
        <dbReference type="Proteomes" id="UP000447434"/>
    </source>
</evidence>
<dbReference type="AlphaFoldDB" id="A0A6A4Q7Y1"/>
<keyword evidence="2" id="KW-1185">Reference proteome</keyword>
<gene>
    <name evidence="1" type="ORF">Lalb_Chr08g0246421</name>
</gene>
<proteinExistence type="predicted"/>
<protein>
    <submittedName>
        <fullName evidence="1">Uncharacterized protein</fullName>
    </submittedName>
</protein>
<evidence type="ECO:0000313" key="1">
    <source>
        <dbReference type="EMBL" id="KAE9609464.1"/>
    </source>
</evidence>
<organism evidence="1 2">
    <name type="scientific">Lupinus albus</name>
    <name type="common">White lupine</name>
    <name type="synonym">Lupinus termis</name>
    <dbReference type="NCBI Taxonomy" id="3870"/>
    <lineage>
        <taxon>Eukaryota</taxon>
        <taxon>Viridiplantae</taxon>
        <taxon>Streptophyta</taxon>
        <taxon>Embryophyta</taxon>
        <taxon>Tracheophyta</taxon>
        <taxon>Spermatophyta</taxon>
        <taxon>Magnoliopsida</taxon>
        <taxon>eudicotyledons</taxon>
        <taxon>Gunneridae</taxon>
        <taxon>Pentapetalae</taxon>
        <taxon>rosids</taxon>
        <taxon>fabids</taxon>
        <taxon>Fabales</taxon>
        <taxon>Fabaceae</taxon>
        <taxon>Papilionoideae</taxon>
        <taxon>50 kb inversion clade</taxon>
        <taxon>genistoids sensu lato</taxon>
        <taxon>core genistoids</taxon>
        <taxon>Genisteae</taxon>
        <taxon>Lupinus</taxon>
    </lineage>
</organism>